<organism evidence="1">
    <name type="scientific">Arundo donax</name>
    <name type="common">Giant reed</name>
    <name type="synonym">Donax arundinaceus</name>
    <dbReference type="NCBI Taxonomy" id="35708"/>
    <lineage>
        <taxon>Eukaryota</taxon>
        <taxon>Viridiplantae</taxon>
        <taxon>Streptophyta</taxon>
        <taxon>Embryophyta</taxon>
        <taxon>Tracheophyta</taxon>
        <taxon>Spermatophyta</taxon>
        <taxon>Magnoliopsida</taxon>
        <taxon>Liliopsida</taxon>
        <taxon>Poales</taxon>
        <taxon>Poaceae</taxon>
        <taxon>PACMAD clade</taxon>
        <taxon>Arundinoideae</taxon>
        <taxon>Arundineae</taxon>
        <taxon>Arundo</taxon>
    </lineage>
</organism>
<reference evidence="1" key="2">
    <citation type="journal article" date="2015" name="Data Brief">
        <title>Shoot transcriptome of the giant reed, Arundo donax.</title>
        <authorList>
            <person name="Barrero R.A."/>
            <person name="Guerrero F.D."/>
            <person name="Moolhuijzen P."/>
            <person name="Goolsby J.A."/>
            <person name="Tidwell J."/>
            <person name="Bellgard S.E."/>
            <person name="Bellgard M.I."/>
        </authorList>
    </citation>
    <scope>NUCLEOTIDE SEQUENCE</scope>
    <source>
        <tissue evidence="1">Shoot tissue taken approximately 20 cm above the soil surface</tissue>
    </source>
</reference>
<protein>
    <submittedName>
        <fullName evidence="1">Uncharacterized protein</fullName>
    </submittedName>
</protein>
<reference evidence="1" key="1">
    <citation type="submission" date="2014-09" db="EMBL/GenBank/DDBJ databases">
        <authorList>
            <person name="Magalhaes I.L.F."/>
            <person name="Oliveira U."/>
            <person name="Santos F.R."/>
            <person name="Vidigal T.H.D.A."/>
            <person name="Brescovit A.D."/>
            <person name="Santos A.J."/>
        </authorList>
    </citation>
    <scope>NUCLEOTIDE SEQUENCE</scope>
    <source>
        <tissue evidence="1">Shoot tissue taken approximately 20 cm above the soil surface</tissue>
    </source>
</reference>
<name>A0A0A9DVB4_ARUDO</name>
<proteinExistence type="predicted"/>
<dbReference type="EMBL" id="GBRH01210183">
    <property type="protein sequence ID" value="JAD87712.1"/>
    <property type="molecule type" value="Transcribed_RNA"/>
</dbReference>
<dbReference type="AlphaFoldDB" id="A0A0A9DVB4"/>
<accession>A0A0A9DVB4</accession>
<sequence>MVKVAHERPIKFNSVIYSNSEGVILYLNKQVHTRFFCLLLILGKICGPVSI</sequence>
<evidence type="ECO:0000313" key="1">
    <source>
        <dbReference type="EMBL" id="JAD87712.1"/>
    </source>
</evidence>